<evidence type="ECO:0000313" key="1">
    <source>
        <dbReference type="EMBL" id="KAG6632810.1"/>
    </source>
</evidence>
<protein>
    <submittedName>
        <fullName evidence="1">Uncharacterized protein</fullName>
    </submittedName>
</protein>
<name>A0A8T1NVQ0_CARIL</name>
<dbReference type="EMBL" id="CM031820">
    <property type="protein sequence ID" value="KAG6632810.1"/>
    <property type="molecule type" value="Genomic_DNA"/>
</dbReference>
<accession>A0A8T1NVQ0</accession>
<comment type="caution">
    <text evidence="1">The sequence shown here is derived from an EMBL/GenBank/DDBJ whole genome shotgun (WGS) entry which is preliminary data.</text>
</comment>
<reference evidence="1" key="1">
    <citation type="submission" date="2020-12" db="EMBL/GenBank/DDBJ databases">
        <title>WGS assembly of Carya illinoinensis cv. Pawnee.</title>
        <authorList>
            <person name="Platts A."/>
            <person name="Shu S."/>
            <person name="Wright S."/>
            <person name="Barry K."/>
            <person name="Edger P."/>
            <person name="Pires J.C."/>
            <person name="Schmutz J."/>
        </authorList>
    </citation>
    <scope>NUCLEOTIDE SEQUENCE</scope>
    <source>
        <tissue evidence="1">Leaf</tissue>
    </source>
</reference>
<dbReference type="Proteomes" id="UP000811609">
    <property type="component" value="Chromosome 12"/>
</dbReference>
<sequence length="110" mass="12557">MDKMIYRGIAIEVISINCIYNKLICKHTWVQNVSCQITLTLLRSIPKIIICSTIDLVVAAKTEGILRMQSIPKTHKFAQLLVLSSVWKTHRSNSAIEFLHLFTAYPTQQL</sequence>
<organism evidence="1 2">
    <name type="scientific">Carya illinoinensis</name>
    <name type="common">Pecan</name>
    <dbReference type="NCBI Taxonomy" id="32201"/>
    <lineage>
        <taxon>Eukaryota</taxon>
        <taxon>Viridiplantae</taxon>
        <taxon>Streptophyta</taxon>
        <taxon>Embryophyta</taxon>
        <taxon>Tracheophyta</taxon>
        <taxon>Spermatophyta</taxon>
        <taxon>Magnoliopsida</taxon>
        <taxon>eudicotyledons</taxon>
        <taxon>Gunneridae</taxon>
        <taxon>Pentapetalae</taxon>
        <taxon>rosids</taxon>
        <taxon>fabids</taxon>
        <taxon>Fagales</taxon>
        <taxon>Juglandaceae</taxon>
        <taxon>Carya</taxon>
    </lineage>
</organism>
<keyword evidence="2" id="KW-1185">Reference proteome</keyword>
<proteinExistence type="predicted"/>
<dbReference type="AlphaFoldDB" id="A0A8T1NVQ0"/>
<evidence type="ECO:0000313" key="2">
    <source>
        <dbReference type="Proteomes" id="UP000811609"/>
    </source>
</evidence>
<gene>
    <name evidence="1" type="ORF">CIPAW_12G004000</name>
</gene>